<comment type="caution">
    <text evidence="1">The sequence shown here is derived from an EMBL/GenBank/DDBJ whole genome shotgun (WGS) entry which is preliminary data.</text>
</comment>
<name>X1IZR3_9ZZZZ</name>
<sequence length="141" mass="16180">MEDIFNSRKHICFQKRWDLKPEIHFLLGQCHAIIKAISDTPIRPDYREKLLGVALIRGAQATTAIEGNTLTIEEIQDLQRGKKLPPSREYLQKEVENILSALNTILNDIIINDKISLIKPDLIRYFHRMVGEDIGDAFDAI</sequence>
<proteinExistence type="predicted"/>
<evidence type="ECO:0000313" key="1">
    <source>
        <dbReference type="EMBL" id="GAH87212.1"/>
    </source>
</evidence>
<gene>
    <name evidence="1" type="ORF">S03H2_67252</name>
</gene>
<protein>
    <submittedName>
        <fullName evidence="1">Uncharacterized protein</fullName>
    </submittedName>
</protein>
<dbReference type="Gene3D" id="1.10.3290.10">
    <property type="entry name" value="Fido-like domain"/>
    <property type="match status" value="1"/>
</dbReference>
<feature type="non-terminal residue" evidence="1">
    <location>
        <position position="141"/>
    </location>
</feature>
<reference evidence="1" key="1">
    <citation type="journal article" date="2014" name="Front. Microbiol.">
        <title>High frequency of phylogenetically diverse reductive dehalogenase-homologous genes in deep subseafloor sedimentary metagenomes.</title>
        <authorList>
            <person name="Kawai M."/>
            <person name="Futagami T."/>
            <person name="Toyoda A."/>
            <person name="Takaki Y."/>
            <person name="Nishi S."/>
            <person name="Hori S."/>
            <person name="Arai W."/>
            <person name="Tsubouchi T."/>
            <person name="Morono Y."/>
            <person name="Uchiyama I."/>
            <person name="Ito T."/>
            <person name="Fujiyama A."/>
            <person name="Inagaki F."/>
            <person name="Takami H."/>
        </authorList>
    </citation>
    <scope>NUCLEOTIDE SEQUENCE</scope>
    <source>
        <strain evidence="1">Expedition CK06-06</strain>
    </source>
</reference>
<dbReference type="InterPro" id="IPR036597">
    <property type="entry name" value="Fido-like_dom_sf"/>
</dbReference>
<accession>X1IZR3</accession>
<dbReference type="EMBL" id="BARU01043993">
    <property type="protein sequence ID" value="GAH87212.1"/>
    <property type="molecule type" value="Genomic_DNA"/>
</dbReference>
<organism evidence="1">
    <name type="scientific">marine sediment metagenome</name>
    <dbReference type="NCBI Taxonomy" id="412755"/>
    <lineage>
        <taxon>unclassified sequences</taxon>
        <taxon>metagenomes</taxon>
        <taxon>ecological metagenomes</taxon>
    </lineage>
</organism>
<dbReference type="AlphaFoldDB" id="X1IZR3"/>